<comment type="caution">
    <text evidence="2">The sequence shown here is derived from an EMBL/GenBank/DDBJ whole genome shotgun (WGS) entry which is preliminary data.</text>
</comment>
<keyword evidence="3" id="KW-1185">Reference proteome</keyword>
<sequence length="292" mass="31875">MERNDRKHDHEGGYGHENRYPSNRSGREYGDLKQQFEREYRDSHREARDSDNFYRDSGYERDDDNSRFRNYRSRDYDMERNYYENTRGDRGTLSDVRQGYGISSFGGTSDRYNTANDMQRERNAQFEQGYGTGRMSGYSGSRFGGSNYSATGDFGGSADYGAMSGSGGNQENYVSSSGYGGGFRDSGVHSDRGVPNYSTRSFGDDYGAGTGSAYGGENYGGGTGYSGGNRGGSFGNNTFGSSSGNYGGYGSMGGGTYGSGGYGSSDTLNYGRYAANADRGGYRHSDPNRDFD</sequence>
<dbReference type="Proteomes" id="UP001500552">
    <property type="component" value="Unassembled WGS sequence"/>
</dbReference>
<gene>
    <name evidence="2" type="ORF">GCM10023188_05830</name>
</gene>
<protein>
    <submittedName>
        <fullName evidence="2">Uncharacterized protein</fullName>
    </submittedName>
</protein>
<evidence type="ECO:0000313" key="3">
    <source>
        <dbReference type="Proteomes" id="UP001500552"/>
    </source>
</evidence>
<dbReference type="RefSeq" id="WP_345156653.1">
    <property type="nucleotide sequence ID" value="NZ_BAABHC010000002.1"/>
</dbReference>
<accession>A0ABP8L8Z6</accession>
<evidence type="ECO:0000256" key="1">
    <source>
        <dbReference type="SAM" id="MobiDB-lite"/>
    </source>
</evidence>
<dbReference type="EMBL" id="BAABHC010000002">
    <property type="protein sequence ID" value="GAA4425142.1"/>
    <property type="molecule type" value="Genomic_DNA"/>
</dbReference>
<name>A0ABP8L8Z6_9BACT</name>
<organism evidence="2 3">
    <name type="scientific">Pontibacter saemangeumensis</name>
    <dbReference type="NCBI Taxonomy" id="1084525"/>
    <lineage>
        <taxon>Bacteria</taxon>
        <taxon>Pseudomonadati</taxon>
        <taxon>Bacteroidota</taxon>
        <taxon>Cytophagia</taxon>
        <taxon>Cytophagales</taxon>
        <taxon>Hymenobacteraceae</taxon>
        <taxon>Pontibacter</taxon>
    </lineage>
</organism>
<proteinExistence type="predicted"/>
<evidence type="ECO:0000313" key="2">
    <source>
        <dbReference type="EMBL" id="GAA4425142.1"/>
    </source>
</evidence>
<reference evidence="3" key="1">
    <citation type="journal article" date="2019" name="Int. J. Syst. Evol. Microbiol.">
        <title>The Global Catalogue of Microorganisms (GCM) 10K type strain sequencing project: providing services to taxonomists for standard genome sequencing and annotation.</title>
        <authorList>
            <consortium name="The Broad Institute Genomics Platform"/>
            <consortium name="The Broad Institute Genome Sequencing Center for Infectious Disease"/>
            <person name="Wu L."/>
            <person name="Ma J."/>
        </authorList>
    </citation>
    <scope>NUCLEOTIDE SEQUENCE [LARGE SCALE GENOMIC DNA]</scope>
    <source>
        <strain evidence="3">JCM 17926</strain>
    </source>
</reference>
<feature type="region of interest" description="Disordered" evidence="1">
    <location>
        <begin position="1"/>
        <end position="67"/>
    </location>
</feature>